<dbReference type="PANTHER" id="PTHR35562">
    <property type="entry name" value="DNA ENDONUCLEASE SMRA-RELATED"/>
    <property type="match status" value="1"/>
</dbReference>
<dbReference type="KEGG" id="pter:C2L65_03330"/>
<accession>A0A2I8EGZ4</accession>
<name>A0A2I8EGZ4_9BURK</name>
<dbReference type="Gene3D" id="3.30.1370.110">
    <property type="match status" value="1"/>
</dbReference>
<evidence type="ECO:0000313" key="3">
    <source>
        <dbReference type="EMBL" id="AUT58739.1"/>
    </source>
</evidence>
<dbReference type="PROSITE" id="PS50828">
    <property type="entry name" value="SMR"/>
    <property type="match status" value="1"/>
</dbReference>
<protein>
    <submittedName>
        <fullName evidence="3">DNA mismatch repair protein MutS</fullName>
    </submittedName>
</protein>
<organism evidence="3 4">
    <name type="scientific">Paraburkholderia terrae</name>
    <dbReference type="NCBI Taxonomy" id="311230"/>
    <lineage>
        <taxon>Bacteria</taxon>
        <taxon>Pseudomonadati</taxon>
        <taxon>Pseudomonadota</taxon>
        <taxon>Betaproteobacteria</taxon>
        <taxon>Burkholderiales</taxon>
        <taxon>Burkholderiaceae</taxon>
        <taxon>Paraburkholderia</taxon>
    </lineage>
</organism>
<proteinExistence type="predicted"/>
<dbReference type="Proteomes" id="UP000243502">
    <property type="component" value="Chromosome 1"/>
</dbReference>
<evidence type="ECO:0000313" key="4">
    <source>
        <dbReference type="Proteomes" id="UP000243502"/>
    </source>
</evidence>
<dbReference type="RefSeq" id="WP_042310532.1">
    <property type="nucleotide sequence ID" value="NZ_CP026111.1"/>
</dbReference>
<dbReference type="Pfam" id="PF01713">
    <property type="entry name" value="Smr"/>
    <property type="match status" value="1"/>
</dbReference>
<dbReference type="PANTHER" id="PTHR35562:SF2">
    <property type="entry name" value="DNA ENDONUCLEASE SMRA-RELATED"/>
    <property type="match status" value="1"/>
</dbReference>
<feature type="compositionally biased region" description="Low complexity" evidence="1">
    <location>
        <begin position="17"/>
        <end position="41"/>
    </location>
</feature>
<reference evidence="3 4" key="1">
    <citation type="submission" date="2018-01" db="EMBL/GenBank/DDBJ databases">
        <title>Species boundaries and ecological features among Paraburkholderia terrae DSMZ17804T, P. hospita DSMZ17164T and P. caribensis DSMZ13236T.</title>
        <authorList>
            <person name="Pratama A.A."/>
        </authorList>
    </citation>
    <scope>NUCLEOTIDE SEQUENCE [LARGE SCALE GENOMIC DNA]</scope>
    <source>
        <strain evidence="3 4">DSM 17804</strain>
    </source>
</reference>
<feature type="region of interest" description="Disordered" evidence="1">
    <location>
        <begin position="1"/>
        <end position="57"/>
    </location>
</feature>
<feature type="domain" description="Smr" evidence="2">
    <location>
        <begin position="174"/>
        <end position="255"/>
    </location>
</feature>
<dbReference type="OrthoDB" id="9808881at2"/>
<dbReference type="InterPro" id="IPR036063">
    <property type="entry name" value="Smr_dom_sf"/>
</dbReference>
<evidence type="ECO:0000259" key="2">
    <source>
        <dbReference type="PROSITE" id="PS50828"/>
    </source>
</evidence>
<dbReference type="AlphaFoldDB" id="A0A2I8EGZ4"/>
<dbReference type="SUPFAM" id="SSF160443">
    <property type="entry name" value="SMR domain-like"/>
    <property type="match status" value="1"/>
</dbReference>
<evidence type="ECO:0000256" key="1">
    <source>
        <dbReference type="SAM" id="MobiDB-lite"/>
    </source>
</evidence>
<dbReference type="EMBL" id="CP026111">
    <property type="protein sequence ID" value="AUT58739.1"/>
    <property type="molecule type" value="Genomic_DNA"/>
</dbReference>
<dbReference type="InterPro" id="IPR002625">
    <property type="entry name" value="Smr_dom"/>
</dbReference>
<gene>
    <name evidence="3" type="ORF">C2L65_03330</name>
</gene>
<dbReference type="SMART" id="SM00463">
    <property type="entry name" value="SMR"/>
    <property type="match status" value="1"/>
</dbReference>
<sequence>MPKNLPHPSEPKRPRTAAASPANADSSASSGAGSDSSSSSSKKPLVESGAGLAGLGGLRDALKGASQRAQRQKAVAAQASREAAADADLFRREIGEVAPLGAKPRAAVPRTPPEPVPVQTKLDEEAVLHEAISDEFDPEVLLDTDESLSYCRPGVSQEIVKKLRSGAWIVQAQLDLHGMRREEAREALSEFIREASKKGLRCLRVIHGKGLGSIGKEPVLKGKVRAWLVQKEEVIAFSQARAHDGGAGAVLVLLQPGSVGPGSSSSSSGKV</sequence>